<dbReference type="KEGG" id="moc:BB934_09555"/>
<dbReference type="InterPro" id="IPR050397">
    <property type="entry name" value="Env_Response_Regulators"/>
</dbReference>
<dbReference type="Gene3D" id="2.60.120.10">
    <property type="entry name" value="Jelly Rolls"/>
    <property type="match status" value="1"/>
</dbReference>
<proteinExistence type="predicted"/>
<dbReference type="SUPFAM" id="SSF46785">
    <property type="entry name" value="Winged helix' DNA-binding domain"/>
    <property type="match status" value="1"/>
</dbReference>
<dbReference type="Pfam" id="PF00027">
    <property type="entry name" value="cNMP_binding"/>
    <property type="match status" value="1"/>
</dbReference>
<accession>A0A1B2EEQ3</accession>
<keyword evidence="3" id="KW-0804">Transcription</keyword>
<protein>
    <submittedName>
        <fullName evidence="5">Crp/Fnr family transcriptional regulator</fullName>
    </submittedName>
</protein>
<keyword evidence="2" id="KW-0238">DNA-binding</keyword>
<dbReference type="InterPro" id="IPR012318">
    <property type="entry name" value="HTH_CRP"/>
</dbReference>
<dbReference type="InterPro" id="IPR036390">
    <property type="entry name" value="WH_DNA-bd_sf"/>
</dbReference>
<dbReference type="InterPro" id="IPR018490">
    <property type="entry name" value="cNMP-bd_dom_sf"/>
</dbReference>
<dbReference type="PRINTS" id="PR00034">
    <property type="entry name" value="HTHCRP"/>
</dbReference>
<dbReference type="InterPro" id="IPR036388">
    <property type="entry name" value="WH-like_DNA-bd_sf"/>
</dbReference>
<dbReference type="PANTHER" id="PTHR24567:SF68">
    <property type="entry name" value="DNA-BINDING TRANSCRIPTIONAL DUAL REGULATOR CRP"/>
    <property type="match status" value="1"/>
</dbReference>
<dbReference type="PANTHER" id="PTHR24567">
    <property type="entry name" value="CRP FAMILY TRANSCRIPTIONAL REGULATORY PROTEIN"/>
    <property type="match status" value="1"/>
</dbReference>
<keyword evidence="1" id="KW-0805">Transcription regulation</keyword>
<dbReference type="PROSITE" id="PS51063">
    <property type="entry name" value="HTH_CRP_2"/>
    <property type="match status" value="1"/>
</dbReference>
<dbReference type="Gene3D" id="1.10.10.10">
    <property type="entry name" value="Winged helix-like DNA-binding domain superfamily/Winged helix DNA-binding domain"/>
    <property type="match status" value="1"/>
</dbReference>
<name>A0A1B2EEQ3_9HYPH</name>
<dbReference type="InterPro" id="IPR014710">
    <property type="entry name" value="RmlC-like_jellyroll"/>
</dbReference>
<dbReference type="OrthoDB" id="7584044at2"/>
<dbReference type="RefSeq" id="WP_099509437.1">
    <property type="nucleotide sequence ID" value="NZ_CP016616.1"/>
</dbReference>
<reference evidence="5" key="1">
    <citation type="submission" date="2016-07" db="EMBL/GenBank/DDBJ databases">
        <title>Microvirga ossetica sp. nov. a new species of rhizobia isolated from root nodules of the legume species Vicia alpestris Steven originated from North Ossetia region in the Caucasus.</title>
        <authorList>
            <person name="Safronova V.I."/>
            <person name="Kuznetsova I.G."/>
            <person name="Sazanova A.L."/>
            <person name="Belimov A."/>
            <person name="Andronov E."/>
            <person name="Osledkin Y.S."/>
            <person name="Onishchuk O.P."/>
            <person name="Kurchak O.N."/>
            <person name="Shaposhnikov A.I."/>
            <person name="Willems A."/>
            <person name="Tikhonovich I.A."/>
        </authorList>
    </citation>
    <scope>NUCLEOTIDE SEQUENCE [LARGE SCALE GENOMIC DNA]</scope>
    <source>
        <strain evidence="5">V5/3M</strain>
    </source>
</reference>
<dbReference type="EMBL" id="CP016616">
    <property type="protein sequence ID" value="ANY78443.1"/>
    <property type="molecule type" value="Genomic_DNA"/>
</dbReference>
<dbReference type="CDD" id="cd00038">
    <property type="entry name" value="CAP_ED"/>
    <property type="match status" value="1"/>
</dbReference>
<dbReference type="Pfam" id="PF13545">
    <property type="entry name" value="HTH_Crp_2"/>
    <property type="match status" value="1"/>
</dbReference>
<dbReference type="SUPFAM" id="SSF51206">
    <property type="entry name" value="cAMP-binding domain-like"/>
    <property type="match status" value="1"/>
</dbReference>
<evidence type="ECO:0000256" key="1">
    <source>
        <dbReference type="ARBA" id="ARBA00023015"/>
    </source>
</evidence>
<evidence type="ECO:0000256" key="2">
    <source>
        <dbReference type="ARBA" id="ARBA00023125"/>
    </source>
</evidence>
<feature type="domain" description="HTH crp-type" evidence="4">
    <location>
        <begin position="150"/>
        <end position="220"/>
    </location>
</feature>
<gene>
    <name evidence="5" type="ORF">BB934_09555</name>
</gene>
<evidence type="ECO:0000259" key="4">
    <source>
        <dbReference type="PROSITE" id="PS51063"/>
    </source>
</evidence>
<dbReference type="AlphaFoldDB" id="A0A1B2EEQ3"/>
<dbReference type="GO" id="GO:0005829">
    <property type="term" value="C:cytosol"/>
    <property type="evidence" value="ECO:0007669"/>
    <property type="project" value="TreeGrafter"/>
</dbReference>
<organism evidence="5">
    <name type="scientific">Microvirga ossetica</name>
    <dbReference type="NCBI Taxonomy" id="1882682"/>
    <lineage>
        <taxon>Bacteria</taxon>
        <taxon>Pseudomonadati</taxon>
        <taxon>Pseudomonadota</taxon>
        <taxon>Alphaproteobacteria</taxon>
        <taxon>Hyphomicrobiales</taxon>
        <taxon>Methylobacteriaceae</taxon>
        <taxon>Microvirga</taxon>
    </lineage>
</organism>
<dbReference type="InterPro" id="IPR000595">
    <property type="entry name" value="cNMP-bd_dom"/>
</dbReference>
<evidence type="ECO:0000256" key="3">
    <source>
        <dbReference type="ARBA" id="ARBA00023163"/>
    </source>
</evidence>
<dbReference type="GO" id="GO:0003700">
    <property type="term" value="F:DNA-binding transcription factor activity"/>
    <property type="evidence" value="ECO:0007669"/>
    <property type="project" value="TreeGrafter"/>
</dbReference>
<dbReference type="SMART" id="SM00419">
    <property type="entry name" value="HTH_CRP"/>
    <property type="match status" value="1"/>
</dbReference>
<evidence type="ECO:0000313" key="5">
    <source>
        <dbReference type="EMBL" id="ANY78443.1"/>
    </source>
</evidence>
<dbReference type="GO" id="GO:0003677">
    <property type="term" value="F:DNA binding"/>
    <property type="evidence" value="ECO:0007669"/>
    <property type="project" value="UniProtKB-KW"/>
</dbReference>
<sequence>MAAAALIRKLEQYDRISDAERQVLEQAVVRQRAVAKGEDLVREGDRPSESLLLITGFAARHNILRNGKRQITALHVPGDFVDLHSFLIKTMDHGVMAITPCTLGVVPHETLRAITETQPHLTRLLALHIAVDAAIHRQWLVSIGRQSAREHAAQLLCELFLRLQAVGLTEGSGFKLPLTQAELGDTLGLSTVHVNRILQGLRKEGLITWQGETVVIEDWPRLQETAEFDPTFLCLKSEPR</sequence>